<evidence type="ECO:0000259" key="9">
    <source>
        <dbReference type="PROSITE" id="PS51757"/>
    </source>
</evidence>
<dbReference type="PROSITE" id="PS50096">
    <property type="entry name" value="IQ"/>
    <property type="match status" value="1"/>
</dbReference>
<evidence type="ECO:0000313" key="10">
    <source>
        <dbReference type="EnsemblMetazoa" id="CLYHEMP006149.1"/>
    </source>
</evidence>
<dbReference type="GO" id="GO:0005902">
    <property type="term" value="C:microvillus"/>
    <property type="evidence" value="ECO:0007669"/>
    <property type="project" value="TreeGrafter"/>
</dbReference>
<dbReference type="InterPro" id="IPR010926">
    <property type="entry name" value="Myosin_TH1"/>
</dbReference>
<dbReference type="PROSITE" id="PS51456">
    <property type="entry name" value="MYOSIN_MOTOR"/>
    <property type="match status" value="1"/>
</dbReference>
<dbReference type="Gene3D" id="1.20.58.530">
    <property type="match status" value="1"/>
</dbReference>
<evidence type="ECO:0000259" key="8">
    <source>
        <dbReference type="PROSITE" id="PS51456"/>
    </source>
</evidence>
<dbReference type="GO" id="GO:0006897">
    <property type="term" value="P:endocytosis"/>
    <property type="evidence" value="ECO:0007669"/>
    <property type="project" value="TreeGrafter"/>
</dbReference>
<feature type="binding site" evidence="7">
    <location>
        <begin position="101"/>
        <end position="108"/>
    </location>
    <ligand>
        <name>ATP</name>
        <dbReference type="ChEBI" id="CHEBI:30616"/>
    </ligand>
</feature>
<dbReference type="InterPro" id="IPR000048">
    <property type="entry name" value="IQ_motif_EF-hand-BS"/>
</dbReference>
<name>A0A7M5WRI5_9CNID</name>
<dbReference type="SMART" id="SM00015">
    <property type="entry name" value="IQ"/>
    <property type="match status" value="3"/>
</dbReference>
<protein>
    <submittedName>
        <fullName evidence="10">Uncharacterized protein</fullName>
    </submittedName>
</protein>
<dbReference type="Pfam" id="PF00063">
    <property type="entry name" value="Myosin_head"/>
    <property type="match status" value="1"/>
</dbReference>
<dbReference type="GO" id="GO:0005524">
    <property type="term" value="F:ATP binding"/>
    <property type="evidence" value="ECO:0007669"/>
    <property type="project" value="UniProtKB-UniRule"/>
</dbReference>
<dbReference type="GO" id="GO:0005886">
    <property type="term" value="C:plasma membrane"/>
    <property type="evidence" value="ECO:0007669"/>
    <property type="project" value="TreeGrafter"/>
</dbReference>
<dbReference type="PRINTS" id="PR00193">
    <property type="entry name" value="MYOSINHEAVY"/>
</dbReference>
<dbReference type="Gene3D" id="6.20.240.20">
    <property type="match status" value="1"/>
</dbReference>
<dbReference type="AlphaFoldDB" id="A0A7M5WRI5"/>
<dbReference type="GO" id="GO:0030048">
    <property type="term" value="P:actin filament-based movement"/>
    <property type="evidence" value="ECO:0007669"/>
    <property type="project" value="TreeGrafter"/>
</dbReference>
<evidence type="ECO:0000256" key="3">
    <source>
        <dbReference type="ARBA" id="ARBA00022840"/>
    </source>
</evidence>
<dbReference type="InterPro" id="IPR001609">
    <property type="entry name" value="Myosin_head_motor_dom-like"/>
</dbReference>
<dbReference type="Gene3D" id="1.10.10.820">
    <property type="match status" value="1"/>
</dbReference>
<feature type="region of interest" description="Actin-binding" evidence="7">
    <location>
        <begin position="568"/>
        <end position="590"/>
    </location>
</feature>
<accession>A0A7M5WRI5</accession>
<dbReference type="PANTHER" id="PTHR13140:SF802">
    <property type="entry name" value="UNCONVENTIONAL MYOSIN-IB ISOFORM X1"/>
    <property type="match status" value="1"/>
</dbReference>
<dbReference type="GO" id="GO:0000146">
    <property type="term" value="F:microfilament motor activity"/>
    <property type="evidence" value="ECO:0007669"/>
    <property type="project" value="TreeGrafter"/>
</dbReference>
<dbReference type="GO" id="GO:0016459">
    <property type="term" value="C:myosin complex"/>
    <property type="evidence" value="ECO:0007669"/>
    <property type="project" value="UniProtKB-KW"/>
</dbReference>
<dbReference type="GO" id="GO:0005737">
    <property type="term" value="C:cytoplasm"/>
    <property type="evidence" value="ECO:0007669"/>
    <property type="project" value="TreeGrafter"/>
</dbReference>
<dbReference type="RefSeq" id="XP_066926001.1">
    <property type="nucleotide sequence ID" value="XM_067069900.1"/>
</dbReference>
<dbReference type="PANTHER" id="PTHR13140">
    <property type="entry name" value="MYOSIN"/>
    <property type="match status" value="1"/>
</dbReference>
<feature type="domain" description="TH1" evidence="9">
    <location>
        <begin position="855"/>
        <end position="1040"/>
    </location>
</feature>
<dbReference type="InterPro" id="IPR036961">
    <property type="entry name" value="Kinesin_motor_dom_sf"/>
</dbReference>
<dbReference type="FunFam" id="1.20.58.530:FF:000004">
    <property type="entry name" value="Unconventional myosin ID"/>
    <property type="match status" value="1"/>
</dbReference>
<dbReference type="Gene3D" id="1.20.5.190">
    <property type="match status" value="1"/>
</dbReference>
<dbReference type="Gene3D" id="3.40.850.10">
    <property type="entry name" value="Kinesin motor domain"/>
    <property type="match status" value="1"/>
</dbReference>
<keyword evidence="3 7" id="KW-0067">ATP-binding</keyword>
<dbReference type="CDD" id="cd01378">
    <property type="entry name" value="MYSc_Myo1"/>
    <property type="match status" value="1"/>
</dbReference>
<dbReference type="Pfam" id="PF06017">
    <property type="entry name" value="Myosin_TH1"/>
    <property type="match status" value="1"/>
</dbReference>
<keyword evidence="6 7" id="KW-0009">Actin-binding</keyword>
<keyword evidence="2 7" id="KW-0547">Nucleotide-binding</keyword>
<dbReference type="GeneID" id="136813382"/>
<evidence type="ECO:0000256" key="5">
    <source>
        <dbReference type="ARBA" id="ARBA00023175"/>
    </source>
</evidence>
<feature type="domain" description="Myosin motor" evidence="8">
    <location>
        <begin position="8"/>
        <end position="692"/>
    </location>
</feature>
<dbReference type="InterPro" id="IPR027417">
    <property type="entry name" value="P-loop_NTPase"/>
</dbReference>
<reference evidence="10" key="1">
    <citation type="submission" date="2021-01" db="UniProtKB">
        <authorList>
            <consortium name="EnsemblMetazoa"/>
        </authorList>
    </citation>
    <scope>IDENTIFICATION</scope>
</reference>
<keyword evidence="4 7" id="KW-0518">Myosin</keyword>
<dbReference type="InterPro" id="IPR036072">
    <property type="entry name" value="MYSc_Myo1"/>
</dbReference>
<keyword evidence="11" id="KW-1185">Reference proteome</keyword>
<dbReference type="OrthoDB" id="6108017at2759"/>
<dbReference type="SMART" id="SM00242">
    <property type="entry name" value="MYSc"/>
    <property type="match status" value="1"/>
</dbReference>
<keyword evidence="5 7" id="KW-0505">Motor protein</keyword>
<evidence type="ECO:0000256" key="6">
    <source>
        <dbReference type="ARBA" id="ARBA00023203"/>
    </source>
</evidence>
<evidence type="ECO:0000256" key="2">
    <source>
        <dbReference type="ARBA" id="ARBA00022741"/>
    </source>
</evidence>
<dbReference type="EnsemblMetazoa" id="CLYHEMT006149.1">
    <property type="protein sequence ID" value="CLYHEMP006149.1"/>
    <property type="gene ID" value="CLYHEMG006149"/>
</dbReference>
<dbReference type="SUPFAM" id="SSF52540">
    <property type="entry name" value="P-loop containing nucleoside triphosphate hydrolases"/>
    <property type="match status" value="1"/>
</dbReference>
<proteinExistence type="inferred from homology"/>
<evidence type="ECO:0000313" key="11">
    <source>
        <dbReference type="Proteomes" id="UP000594262"/>
    </source>
</evidence>
<dbReference type="FunFam" id="1.10.10.820:FF:000001">
    <property type="entry name" value="Myosin heavy chain"/>
    <property type="match status" value="1"/>
</dbReference>
<evidence type="ECO:0000256" key="4">
    <source>
        <dbReference type="ARBA" id="ARBA00023123"/>
    </source>
</evidence>
<dbReference type="Proteomes" id="UP000594262">
    <property type="component" value="Unplaced"/>
</dbReference>
<sequence length="1040" mass="119540">MVITNKEVGVNDMVLLDPVTEDNLLHNLQIRFNESKIYTYIGDVVVSVNPYKSLPIYTREYMQEYRTKNIFEVPPHIFSLADDAYCSMRDYNLDQCIIISGESGAGKTEASKIVMRYVAAVSGHGDKVGEIKEQLLQSNPVLEAFGNAKTTRNDNSSRFGKYMDLEFDFKGFPIGGVITNYLLEKSRVVHQLSGERNFHIFYYLLTGGSDELLSKLSLERSMDTYGWLNQNGCYTVPTIDDRKMFSVVESAMKKIGFLQDEIHGVYRLIAAILHLGNVRFSDTFRNGMDTVNVVDDKEIVNAAKLFGCTPEQLINILITRTVQSATDKVTTHLSKSDALYGRDALCKAIYNRLFSWIIQRINDKIRAPQRAYGKKVIGVLDIYGFEVFEANSFEQFIINYCNEKLQQLFIELTLKTEQEEYVKEGIEWIHIDYFNNAVICELIDAPKVGILAHLDEQCLLPGNVTDKTFLDKLNTACLKHEHYDSRTKSRSDTKLGFECFLLKHFAGNVTYNVDGFIDKNNDLLFKDMSQAMYSCDLFFLKEMFPEGDPINKNKKRPPTVGQQMKSSVSMLVKDLMSKRPHYIRCIKPNDIKSPSVFSDNITRHQVRYLGLLENIRVRRAGYCYRQPYNSVLMRYKMLCDDTWPNYRRGNAKEGVQEIMKVLNISSPDIEFGKTKLFIRDPRTLFLLEEKRKERVISLVILLQKVARGFSARSKFLRMKASQIKIASHFRKYQQRKLFLVIRYSVIKMQALARGHRDRVLHQKKLRKYAAPKIIKFFKQCLAVRFIIKTQNNLPSMSPLDNDWKDFSILFKKASKELQVIHHAWRCRKYRQSISNEKKKVLSEKLKASEIFKNKKSSYPESVATPFSGDAVNLASNSNWSKVKAKQETLIQLNFVENVTKINRADGKEVEKLLILSDQHLVLLHPASCNILYQIDLVDVQKVSCTPHKDGLLVFHLNSQDKTNKALQKGDFVVNCPRIIELVAKLALQYKTLNNRELDVAVSDKFAATFKGKSMEFVVTNQNNSEKPICRRKGNTINVGC</sequence>
<evidence type="ECO:0000256" key="1">
    <source>
        <dbReference type="ARBA" id="ARBA00008314"/>
    </source>
</evidence>
<dbReference type="Gene3D" id="1.20.120.720">
    <property type="entry name" value="Myosin VI head, motor domain, U50 subdomain"/>
    <property type="match status" value="1"/>
</dbReference>
<dbReference type="GO" id="GO:0007015">
    <property type="term" value="P:actin filament organization"/>
    <property type="evidence" value="ECO:0007669"/>
    <property type="project" value="TreeGrafter"/>
</dbReference>
<dbReference type="PROSITE" id="PS51757">
    <property type="entry name" value="TH1"/>
    <property type="match status" value="1"/>
</dbReference>
<comment type="similarity">
    <text evidence="1 7">Belongs to the TRAFAC class myosin-kinesin ATPase superfamily. Myosin family.</text>
</comment>
<organism evidence="10 11">
    <name type="scientific">Clytia hemisphaerica</name>
    <dbReference type="NCBI Taxonomy" id="252671"/>
    <lineage>
        <taxon>Eukaryota</taxon>
        <taxon>Metazoa</taxon>
        <taxon>Cnidaria</taxon>
        <taxon>Hydrozoa</taxon>
        <taxon>Hydroidolina</taxon>
        <taxon>Leptothecata</taxon>
        <taxon>Obeliida</taxon>
        <taxon>Clytiidae</taxon>
        <taxon>Clytia</taxon>
    </lineage>
</organism>
<evidence type="ECO:0000256" key="7">
    <source>
        <dbReference type="PROSITE-ProRule" id="PRU00782"/>
    </source>
</evidence>
<dbReference type="GO" id="GO:0051015">
    <property type="term" value="F:actin filament binding"/>
    <property type="evidence" value="ECO:0007669"/>
    <property type="project" value="TreeGrafter"/>
</dbReference>